<dbReference type="InterPro" id="IPR036390">
    <property type="entry name" value="WH_DNA-bd_sf"/>
</dbReference>
<gene>
    <name evidence="2" type="ORF">ABID23_001358</name>
</gene>
<dbReference type="Pfam" id="PF01022">
    <property type="entry name" value="HTH_5"/>
    <property type="match status" value="1"/>
</dbReference>
<dbReference type="SUPFAM" id="SSF53335">
    <property type="entry name" value="S-adenosyl-L-methionine-dependent methyltransferases"/>
    <property type="match status" value="1"/>
</dbReference>
<dbReference type="Pfam" id="PF08241">
    <property type="entry name" value="Methyltransf_11"/>
    <property type="match status" value="1"/>
</dbReference>
<dbReference type="Proteomes" id="UP001549086">
    <property type="component" value="Unassembled WGS sequence"/>
</dbReference>
<evidence type="ECO:0000313" key="2">
    <source>
        <dbReference type="EMBL" id="MET3590254.1"/>
    </source>
</evidence>
<protein>
    <submittedName>
        <fullName evidence="2">ArsR family transcriptional regulator</fullName>
    </submittedName>
</protein>
<sequence length="312" mass="35952">MKKILSLNAMIELLKTIAEKKHLRILVLLYHEDLTISDLSFILGQTQSCVSRCLCLLHEAQLVTCYQKVNRTYFKFYYNYFGENFILAVISALSKHDGVLACDFARLMDVKNQRRKTRKEEFLQNVRQWDTLRLSYISDNIIENALLEIVGDQPFETILSIRIKTEPVLELLSGLYSHAVEVVLDSNVLSLSVGDTVFDLVIFHWALHFLENPENALQEVARVLRPHGRLLIVDFIDHEVEPSHSCSAPIKPRLSKLQITQWIKNAGIILEQTVNLASMQKKNNGKRIPTLWLARDPRLLIDDIKDKKIDFA</sequence>
<organism evidence="2 3">
    <name type="scientific">Bartonella silvatica</name>
    <dbReference type="NCBI Taxonomy" id="357760"/>
    <lineage>
        <taxon>Bacteria</taxon>
        <taxon>Pseudomonadati</taxon>
        <taxon>Pseudomonadota</taxon>
        <taxon>Alphaproteobacteria</taxon>
        <taxon>Hyphomicrobiales</taxon>
        <taxon>Bartonellaceae</taxon>
        <taxon>Bartonella</taxon>
    </lineage>
</organism>
<accession>A0ABV2HI91</accession>
<comment type="caution">
    <text evidence="2">The sequence shown here is derived from an EMBL/GenBank/DDBJ whole genome shotgun (WGS) entry which is preliminary data.</text>
</comment>
<dbReference type="InterPro" id="IPR011991">
    <property type="entry name" value="ArsR-like_HTH"/>
</dbReference>
<dbReference type="PROSITE" id="PS50987">
    <property type="entry name" value="HTH_ARSR_2"/>
    <property type="match status" value="1"/>
</dbReference>
<dbReference type="InterPro" id="IPR036388">
    <property type="entry name" value="WH-like_DNA-bd_sf"/>
</dbReference>
<reference evidence="2 3" key="1">
    <citation type="submission" date="2024-06" db="EMBL/GenBank/DDBJ databases">
        <title>Genomic Encyclopedia of Type Strains, Phase IV (KMG-IV): sequencing the most valuable type-strain genomes for metagenomic binning, comparative biology and taxonomic classification.</title>
        <authorList>
            <person name="Goeker M."/>
        </authorList>
    </citation>
    <scope>NUCLEOTIDE SEQUENCE [LARGE SCALE GENOMIC DNA]</scope>
    <source>
        <strain evidence="2 3">DSM 23649</strain>
    </source>
</reference>
<dbReference type="InterPro" id="IPR013216">
    <property type="entry name" value="Methyltransf_11"/>
</dbReference>
<feature type="domain" description="HTH arsR-type" evidence="1">
    <location>
        <begin position="2"/>
        <end position="96"/>
    </location>
</feature>
<dbReference type="RefSeq" id="WP_354190465.1">
    <property type="nucleotide sequence ID" value="NZ_JBEPLI010000017.1"/>
</dbReference>
<dbReference type="SUPFAM" id="SSF46785">
    <property type="entry name" value="Winged helix' DNA-binding domain"/>
    <property type="match status" value="1"/>
</dbReference>
<dbReference type="Gene3D" id="3.40.50.150">
    <property type="entry name" value="Vaccinia Virus protein VP39"/>
    <property type="match status" value="1"/>
</dbReference>
<evidence type="ECO:0000259" key="1">
    <source>
        <dbReference type="PROSITE" id="PS50987"/>
    </source>
</evidence>
<dbReference type="CDD" id="cd00090">
    <property type="entry name" value="HTH_ARSR"/>
    <property type="match status" value="1"/>
</dbReference>
<name>A0ABV2HI91_9HYPH</name>
<proteinExistence type="predicted"/>
<keyword evidence="3" id="KW-1185">Reference proteome</keyword>
<dbReference type="InterPro" id="IPR001845">
    <property type="entry name" value="HTH_ArsR_DNA-bd_dom"/>
</dbReference>
<dbReference type="CDD" id="cd02440">
    <property type="entry name" value="AdoMet_MTases"/>
    <property type="match status" value="1"/>
</dbReference>
<evidence type="ECO:0000313" key="3">
    <source>
        <dbReference type="Proteomes" id="UP001549086"/>
    </source>
</evidence>
<dbReference type="Gene3D" id="1.10.10.10">
    <property type="entry name" value="Winged helix-like DNA-binding domain superfamily/Winged helix DNA-binding domain"/>
    <property type="match status" value="1"/>
</dbReference>
<dbReference type="InterPro" id="IPR029063">
    <property type="entry name" value="SAM-dependent_MTases_sf"/>
</dbReference>
<dbReference type="EMBL" id="JBEPLI010000017">
    <property type="protein sequence ID" value="MET3590254.1"/>
    <property type="molecule type" value="Genomic_DNA"/>
</dbReference>